<dbReference type="Proteomes" id="UP000241769">
    <property type="component" value="Unassembled WGS sequence"/>
</dbReference>
<dbReference type="EMBL" id="MDYQ01000101">
    <property type="protein sequence ID" value="PRP82522.1"/>
    <property type="molecule type" value="Genomic_DNA"/>
</dbReference>
<reference evidence="1 2" key="1">
    <citation type="journal article" date="2018" name="Genome Biol. Evol.">
        <title>Multiple Roots of Fruiting Body Formation in Amoebozoa.</title>
        <authorList>
            <person name="Hillmann F."/>
            <person name="Forbes G."/>
            <person name="Novohradska S."/>
            <person name="Ferling I."/>
            <person name="Riege K."/>
            <person name="Groth M."/>
            <person name="Westermann M."/>
            <person name="Marz M."/>
            <person name="Spaller T."/>
            <person name="Winckler T."/>
            <person name="Schaap P."/>
            <person name="Glockner G."/>
        </authorList>
    </citation>
    <scope>NUCLEOTIDE SEQUENCE [LARGE SCALE GENOMIC DNA]</scope>
    <source>
        <strain evidence="1 2">Jena</strain>
    </source>
</reference>
<keyword evidence="2" id="KW-1185">Reference proteome</keyword>
<protein>
    <submittedName>
        <fullName evidence="1">Uncharacterized protein</fullName>
    </submittedName>
</protein>
<gene>
    <name evidence="1" type="ORF">PROFUN_10092</name>
</gene>
<proteinExistence type="predicted"/>
<comment type="caution">
    <text evidence="1">The sequence shown here is derived from an EMBL/GenBank/DDBJ whole genome shotgun (WGS) entry which is preliminary data.</text>
</comment>
<name>A0A2P6NF15_9EUKA</name>
<sequence length="206" mass="23869">MSNAFVSRRERSALLLGWFRKRERDRLLTIRQFHGRHMVSQYWGLRREVFLTSDFNHSRAVAQIRQREMESMNVKRTTIFKKKAAVPTQIAAILKDVHPDLIIQLKCKLRGNYSSSYTRKTNTTQPSSTGRPKFPLEAMEAKKSQSALPTPTRRPCIILDEVLESQRSRISIQNLIAAKVGRCTCQERAGVDRLTLRYSAELHMPR</sequence>
<accession>A0A2P6NF15</accession>
<dbReference type="InParanoid" id="A0A2P6NF15"/>
<evidence type="ECO:0000313" key="1">
    <source>
        <dbReference type="EMBL" id="PRP82522.1"/>
    </source>
</evidence>
<evidence type="ECO:0000313" key="2">
    <source>
        <dbReference type="Proteomes" id="UP000241769"/>
    </source>
</evidence>
<dbReference type="AlphaFoldDB" id="A0A2P6NF15"/>
<organism evidence="1 2">
    <name type="scientific">Planoprotostelium fungivorum</name>
    <dbReference type="NCBI Taxonomy" id="1890364"/>
    <lineage>
        <taxon>Eukaryota</taxon>
        <taxon>Amoebozoa</taxon>
        <taxon>Evosea</taxon>
        <taxon>Variosea</taxon>
        <taxon>Cavosteliida</taxon>
        <taxon>Cavosteliaceae</taxon>
        <taxon>Planoprotostelium</taxon>
    </lineage>
</organism>